<dbReference type="Proteomes" id="UP000054047">
    <property type="component" value="Unassembled WGS sequence"/>
</dbReference>
<feature type="transmembrane region" description="Helical" evidence="1">
    <location>
        <begin position="71"/>
        <end position="93"/>
    </location>
</feature>
<keyword evidence="1" id="KW-0472">Membrane</keyword>
<name>A0A0C2GCQ5_9BILA</name>
<keyword evidence="3" id="KW-1185">Reference proteome</keyword>
<reference evidence="2 3" key="1">
    <citation type="submission" date="2013-12" db="EMBL/GenBank/DDBJ databases">
        <title>Draft genome of the parsitic nematode Ancylostoma duodenale.</title>
        <authorList>
            <person name="Mitreva M."/>
        </authorList>
    </citation>
    <scope>NUCLEOTIDE SEQUENCE [LARGE SCALE GENOMIC DNA]</scope>
    <source>
        <strain evidence="2 3">Zhejiang</strain>
    </source>
</reference>
<sequence>MVFYISWPWIINEQDYNCSSRSAAEWVARGAVDKIQGYYFAISGTFFMILHIVCLIAICKRAKLSIPCYRLMFFNGFIDLMDLTTGSLFTSYFNFKGTVFCTEPVLEFLVGHLAYSRFYLFIS</sequence>
<dbReference type="AlphaFoldDB" id="A0A0C2GCQ5"/>
<evidence type="ECO:0000256" key="1">
    <source>
        <dbReference type="SAM" id="Phobius"/>
    </source>
</evidence>
<feature type="transmembrane region" description="Helical" evidence="1">
    <location>
        <begin position="38"/>
        <end position="59"/>
    </location>
</feature>
<evidence type="ECO:0000313" key="2">
    <source>
        <dbReference type="EMBL" id="KIH56674.1"/>
    </source>
</evidence>
<gene>
    <name evidence="2" type="ORF">ANCDUO_13146</name>
</gene>
<dbReference type="OrthoDB" id="5849708at2759"/>
<accession>A0A0C2GCQ5</accession>
<evidence type="ECO:0008006" key="4">
    <source>
        <dbReference type="Google" id="ProtNLM"/>
    </source>
</evidence>
<proteinExistence type="predicted"/>
<organism evidence="2 3">
    <name type="scientific">Ancylostoma duodenale</name>
    <dbReference type="NCBI Taxonomy" id="51022"/>
    <lineage>
        <taxon>Eukaryota</taxon>
        <taxon>Metazoa</taxon>
        <taxon>Ecdysozoa</taxon>
        <taxon>Nematoda</taxon>
        <taxon>Chromadorea</taxon>
        <taxon>Rhabditida</taxon>
        <taxon>Rhabditina</taxon>
        <taxon>Rhabditomorpha</taxon>
        <taxon>Strongyloidea</taxon>
        <taxon>Ancylostomatidae</taxon>
        <taxon>Ancylostomatinae</taxon>
        <taxon>Ancylostoma</taxon>
    </lineage>
</organism>
<dbReference type="InterPro" id="IPR019425">
    <property type="entry name" value="7TM_GPCR_serpentine_rcpt_Srt"/>
</dbReference>
<dbReference type="Pfam" id="PF10321">
    <property type="entry name" value="7TM_GPCR_Srt"/>
    <property type="match status" value="1"/>
</dbReference>
<dbReference type="EMBL" id="KN735414">
    <property type="protein sequence ID" value="KIH56674.1"/>
    <property type="molecule type" value="Genomic_DNA"/>
</dbReference>
<keyword evidence="1" id="KW-1133">Transmembrane helix</keyword>
<protein>
    <recommendedName>
        <fullName evidence="4">7TM GPCR serpentine receptor class x (Srx) domain-containing protein</fullName>
    </recommendedName>
</protein>
<dbReference type="PANTHER" id="PTHR23021">
    <property type="entry name" value="SERPENTINE RECEPTOR, CLASS T"/>
    <property type="match status" value="1"/>
</dbReference>
<evidence type="ECO:0000313" key="3">
    <source>
        <dbReference type="Proteomes" id="UP000054047"/>
    </source>
</evidence>
<keyword evidence="1" id="KW-0812">Transmembrane</keyword>